<dbReference type="InterPro" id="IPR003661">
    <property type="entry name" value="HisK_dim/P_dom"/>
</dbReference>
<dbReference type="InterPro" id="IPR000700">
    <property type="entry name" value="PAS-assoc_C"/>
</dbReference>
<feature type="domain" description="Histidine kinase" evidence="8">
    <location>
        <begin position="316"/>
        <end position="535"/>
    </location>
</feature>
<dbReference type="Gene3D" id="1.10.287.130">
    <property type="match status" value="1"/>
</dbReference>
<dbReference type="PROSITE" id="PS50110">
    <property type="entry name" value="RESPONSE_REGULATORY"/>
    <property type="match status" value="1"/>
</dbReference>
<keyword evidence="12" id="KW-1185">Reference proteome</keyword>
<dbReference type="SUPFAM" id="SSF55874">
    <property type="entry name" value="ATPase domain of HSP90 chaperone/DNA topoisomerase II/histidine kinase"/>
    <property type="match status" value="1"/>
</dbReference>
<dbReference type="Pfam" id="PF02518">
    <property type="entry name" value="HATPase_c"/>
    <property type="match status" value="1"/>
</dbReference>
<dbReference type="InterPro" id="IPR005467">
    <property type="entry name" value="His_kinase_dom"/>
</dbReference>
<dbReference type="PANTHER" id="PTHR43047:SF72">
    <property type="entry name" value="OSMOSENSING HISTIDINE PROTEIN KINASE SLN1"/>
    <property type="match status" value="1"/>
</dbReference>
<comment type="catalytic activity">
    <reaction evidence="1">
        <text>ATP + protein L-histidine = ADP + protein N-phospho-L-histidine.</text>
        <dbReference type="EC" id="2.7.13.3"/>
    </reaction>
</comment>
<keyword evidence="4" id="KW-0808">Transferase</keyword>
<comment type="caution">
    <text evidence="11">The sequence shown here is derived from an EMBL/GenBank/DDBJ whole genome shotgun (WGS) entry which is preliminary data.</text>
</comment>
<evidence type="ECO:0000256" key="5">
    <source>
        <dbReference type="ARBA" id="ARBA00022777"/>
    </source>
</evidence>
<dbReference type="OrthoDB" id="9801651at2"/>
<evidence type="ECO:0000313" key="12">
    <source>
        <dbReference type="Proteomes" id="UP000078428"/>
    </source>
</evidence>
<dbReference type="PANTHER" id="PTHR43047">
    <property type="entry name" value="TWO-COMPONENT HISTIDINE PROTEIN KINASE"/>
    <property type="match status" value="1"/>
</dbReference>
<dbReference type="InterPro" id="IPR035965">
    <property type="entry name" value="PAS-like_dom_sf"/>
</dbReference>
<dbReference type="SMART" id="SM00091">
    <property type="entry name" value="PAS"/>
    <property type="match status" value="1"/>
</dbReference>
<dbReference type="SMART" id="SM00448">
    <property type="entry name" value="REC"/>
    <property type="match status" value="1"/>
</dbReference>
<evidence type="ECO:0000256" key="1">
    <source>
        <dbReference type="ARBA" id="ARBA00000085"/>
    </source>
</evidence>
<evidence type="ECO:0000256" key="2">
    <source>
        <dbReference type="ARBA" id="ARBA00012438"/>
    </source>
</evidence>
<dbReference type="GO" id="GO:0005886">
    <property type="term" value="C:plasma membrane"/>
    <property type="evidence" value="ECO:0007669"/>
    <property type="project" value="TreeGrafter"/>
</dbReference>
<evidence type="ECO:0000256" key="3">
    <source>
        <dbReference type="ARBA" id="ARBA00022553"/>
    </source>
</evidence>
<dbReference type="PROSITE" id="PS50113">
    <property type="entry name" value="PAC"/>
    <property type="match status" value="1"/>
</dbReference>
<dbReference type="CDD" id="cd17569">
    <property type="entry name" value="REC_HupR-like"/>
    <property type="match status" value="1"/>
</dbReference>
<dbReference type="Pfam" id="PF00072">
    <property type="entry name" value="Response_reg"/>
    <property type="match status" value="1"/>
</dbReference>
<dbReference type="InterPro" id="IPR013656">
    <property type="entry name" value="PAS_4"/>
</dbReference>
<dbReference type="Gene3D" id="3.40.50.2300">
    <property type="match status" value="1"/>
</dbReference>
<evidence type="ECO:0000259" key="8">
    <source>
        <dbReference type="PROSITE" id="PS50109"/>
    </source>
</evidence>
<sequence>MTSAVGASVGDRRLGVLVVDDEPQILTAISDLLDPEFRVWTASDGAAALEILERADVAVILSDQRMPGMTGAEFLGRARSLSEATRVLVTGYSDLDALVTAVNLGQIHAYLSKPWNPLELKVVVRAAADRWRLGRSLDQERNLLRSLMGNIPDAISFKDRTLTFTRLNRAAAAMLGAADPQDIVGMRLGELLPPDRASRVEAEERGVIETGLPVTDQLEEVADSQGESRWFSVTKAPIWQDGIVTGLVAVARDVTLRKEAEDYLRHARDRLQEAVDERTLWLQQEVRRRADAEAQAQAAREAAETANRAKTIFLANMSHELRTPLNAILGFSELAASIMDPPAQERYGGFLDNITESAQHLLRVISDILDVSRVEVGKVVLRESDVDLADAVRSVRRLIEHVVLGKRQTLDSDVPDGLPRLRGDARLIKQILLNLVSNAAKFTPENGHIRVAASLRDGGVVVVVEDDGVGIAPEDLSMVLQPFGQAENTISPKHEGTGLGLPLAKGFAELHGGSLALDSEPGRGTRVTVIFPATRTVI</sequence>
<dbReference type="SUPFAM" id="SSF55785">
    <property type="entry name" value="PYP-like sensor domain (PAS domain)"/>
    <property type="match status" value="1"/>
</dbReference>
<dbReference type="NCBIfam" id="TIGR00229">
    <property type="entry name" value="sensory_box"/>
    <property type="match status" value="1"/>
</dbReference>
<feature type="coiled-coil region" evidence="7">
    <location>
        <begin position="257"/>
        <end position="309"/>
    </location>
</feature>
<proteinExistence type="predicted"/>
<dbReference type="InterPro" id="IPR003594">
    <property type="entry name" value="HATPase_dom"/>
</dbReference>
<dbReference type="SMART" id="SM00387">
    <property type="entry name" value="HATPase_c"/>
    <property type="match status" value="1"/>
</dbReference>
<feature type="domain" description="Response regulatory" evidence="9">
    <location>
        <begin position="15"/>
        <end position="128"/>
    </location>
</feature>
<dbReference type="InterPro" id="IPR004358">
    <property type="entry name" value="Sig_transdc_His_kin-like_C"/>
</dbReference>
<dbReference type="Gene3D" id="3.30.565.10">
    <property type="entry name" value="Histidine kinase-like ATPase, C-terminal domain"/>
    <property type="match status" value="1"/>
</dbReference>
<dbReference type="GO" id="GO:0009927">
    <property type="term" value="F:histidine phosphotransfer kinase activity"/>
    <property type="evidence" value="ECO:0007669"/>
    <property type="project" value="TreeGrafter"/>
</dbReference>
<evidence type="ECO:0000259" key="9">
    <source>
        <dbReference type="PROSITE" id="PS50110"/>
    </source>
</evidence>
<dbReference type="PRINTS" id="PR00344">
    <property type="entry name" value="BCTRLSENSOR"/>
</dbReference>
<gene>
    <name evidence="11" type="ORF">A6A04_14025</name>
</gene>
<dbReference type="InterPro" id="IPR001789">
    <property type="entry name" value="Sig_transdc_resp-reg_receiver"/>
</dbReference>
<dbReference type="CDD" id="cd00082">
    <property type="entry name" value="HisKA"/>
    <property type="match status" value="1"/>
</dbReference>
<dbReference type="GO" id="GO:0000155">
    <property type="term" value="F:phosphorelay sensor kinase activity"/>
    <property type="evidence" value="ECO:0007669"/>
    <property type="project" value="InterPro"/>
</dbReference>
<feature type="domain" description="PAC" evidence="10">
    <location>
        <begin position="215"/>
        <end position="266"/>
    </location>
</feature>
<dbReference type="Pfam" id="PF00512">
    <property type="entry name" value="HisKA"/>
    <property type="match status" value="1"/>
</dbReference>
<dbReference type="Proteomes" id="UP000078428">
    <property type="component" value="Unassembled WGS sequence"/>
</dbReference>
<dbReference type="SMART" id="SM00388">
    <property type="entry name" value="HisKA"/>
    <property type="match status" value="1"/>
</dbReference>
<evidence type="ECO:0000256" key="4">
    <source>
        <dbReference type="ARBA" id="ARBA00022679"/>
    </source>
</evidence>
<keyword evidence="3 6" id="KW-0597">Phosphoprotein</keyword>
<dbReference type="EMBL" id="LWQT01000039">
    <property type="protein sequence ID" value="OAN53717.1"/>
    <property type="molecule type" value="Genomic_DNA"/>
</dbReference>
<dbReference type="RefSeq" id="WP_068490149.1">
    <property type="nucleotide sequence ID" value="NZ_LWQT01000039.1"/>
</dbReference>
<dbReference type="SUPFAM" id="SSF52172">
    <property type="entry name" value="CheY-like"/>
    <property type="match status" value="1"/>
</dbReference>
<dbReference type="AlphaFoldDB" id="A0A178MUH3"/>
<evidence type="ECO:0000256" key="6">
    <source>
        <dbReference type="PROSITE-ProRule" id="PRU00169"/>
    </source>
</evidence>
<keyword evidence="7" id="KW-0175">Coiled coil</keyword>
<dbReference type="PROSITE" id="PS50109">
    <property type="entry name" value="HIS_KIN"/>
    <property type="match status" value="1"/>
</dbReference>
<dbReference type="SUPFAM" id="SSF47384">
    <property type="entry name" value="Homodimeric domain of signal transducing histidine kinase"/>
    <property type="match status" value="1"/>
</dbReference>
<dbReference type="InterPro" id="IPR036890">
    <property type="entry name" value="HATPase_C_sf"/>
</dbReference>
<dbReference type="STRING" id="1285242.A6A04_14025"/>
<evidence type="ECO:0000259" key="10">
    <source>
        <dbReference type="PROSITE" id="PS50113"/>
    </source>
</evidence>
<accession>A0A178MUH3</accession>
<reference evidence="11 12" key="1">
    <citation type="submission" date="2016-04" db="EMBL/GenBank/DDBJ databases">
        <title>Draft genome sequence of freshwater magnetotactic bacteria Magnetospirillum marisnigri SP-1 and Magnetospirillum moscoviense BB-1.</title>
        <authorList>
            <person name="Koziaeva V."/>
            <person name="Dziuba M.V."/>
            <person name="Ivanov T.M."/>
            <person name="Kuznetsov B."/>
            <person name="Grouzdev D.S."/>
        </authorList>
    </citation>
    <scope>NUCLEOTIDE SEQUENCE [LARGE SCALE GENOMIC DNA]</scope>
    <source>
        <strain evidence="11 12">SP-1</strain>
    </source>
</reference>
<dbReference type="Gene3D" id="3.30.450.20">
    <property type="entry name" value="PAS domain"/>
    <property type="match status" value="1"/>
</dbReference>
<feature type="modified residue" description="4-aspartylphosphate" evidence="6">
    <location>
        <position position="63"/>
    </location>
</feature>
<dbReference type="InterPro" id="IPR000014">
    <property type="entry name" value="PAS"/>
</dbReference>
<evidence type="ECO:0000256" key="7">
    <source>
        <dbReference type="SAM" id="Coils"/>
    </source>
</evidence>
<dbReference type="Pfam" id="PF08448">
    <property type="entry name" value="PAS_4"/>
    <property type="match status" value="1"/>
</dbReference>
<protein>
    <recommendedName>
        <fullName evidence="2">histidine kinase</fullName>
        <ecNumber evidence="2">2.7.13.3</ecNumber>
    </recommendedName>
</protein>
<keyword evidence="5 11" id="KW-0418">Kinase</keyword>
<organism evidence="11 12">
    <name type="scientific">Paramagnetospirillum marisnigri</name>
    <dbReference type="NCBI Taxonomy" id="1285242"/>
    <lineage>
        <taxon>Bacteria</taxon>
        <taxon>Pseudomonadati</taxon>
        <taxon>Pseudomonadota</taxon>
        <taxon>Alphaproteobacteria</taxon>
        <taxon>Rhodospirillales</taxon>
        <taxon>Magnetospirillaceae</taxon>
        <taxon>Paramagnetospirillum</taxon>
    </lineage>
</organism>
<name>A0A178MUH3_9PROT</name>
<dbReference type="EC" id="2.7.13.3" evidence="2"/>
<dbReference type="InterPro" id="IPR036097">
    <property type="entry name" value="HisK_dim/P_sf"/>
</dbReference>
<evidence type="ECO:0000313" key="11">
    <source>
        <dbReference type="EMBL" id="OAN53717.1"/>
    </source>
</evidence>
<dbReference type="InterPro" id="IPR011006">
    <property type="entry name" value="CheY-like_superfamily"/>
</dbReference>